<dbReference type="PANTHER" id="PTHR46401">
    <property type="entry name" value="GLYCOSYLTRANSFERASE WBBK-RELATED"/>
    <property type="match status" value="1"/>
</dbReference>
<dbReference type="SUPFAM" id="SSF53756">
    <property type="entry name" value="UDP-Glycosyltransferase/glycogen phosphorylase"/>
    <property type="match status" value="1"/>
</dbReference>
<dbReference type="GO" id="GO:0009103">
    <property type="term" value="P:lipopolysaccharide biosynthetic process"/>
    <property type="evidence" value="ECO:0007669"/>
    <property type="project" value="TreeGrafter"/>
</dbReference>
<feature type="domain" description="Glycosyl transferase family 1" evidence="2">
    <location>
        <begin position="180"/>
        <end position="329"/>
    </location>
</feature>
<evidence type="ECO:0000313" key="4">
    <source>
        <dbReference type="Proteomes" id="UP000177416"/>
    </source>
</evidence>
<dbReference type="CDD" id="cd03809">
    <property type="entry name" value="GT4_MtfB-like"/>
    <property type="match status" value="1"/>
</dbReference>
<gene>
    <name evidence="3" type="ORF">A2875_01330</name>
</gene>
<dbReference type="Proteomes" id="UP000177416">
    <property type="component" value="Unassembled WGS sequence"/>
</dbReference>
<organism evidence="3 4">
    <name type="scientific">Candidatus Gottesmanbacteria bacterium RIFCSPHIGHO2_01_FULL_46_14</name>
    <dbReference type="NCBI Taxonomy" id="1798380"/>
    <lineage>
        <taxon>Bacteria</taxon>
        <taxon>Candidatus Gottesmaniibacteriota</taxon>
    </lineage>
</organism>
<accession>A0A1F5ZRR3</accession>
<dbReference type="Pfam" id="PF00534">
    <property type="entry name" value="Glycos_transf_1"/>
    <property type="match status" value="1"/>
</dbReference>
<dbReference type="GO" id="GO:0016757">
    <property type="term" value="F:glycosyltransferase activity"/>
    <property type="evidence" value="ECO:0007669"/>
    <property type="project" value="InterPro"/>
</dbReference>
<dbReference type="AlphaFoldDB" id="A0A1F5ZRR3"/>
<reference evidence="3 4" key="1">
    <citation type="journal article" date="2016" name="Nat. Commun.">
        <title>Thousands of microbial genomes shed light on interconnected biogeochemical processes in an aquifer system.</title>
        <authorList>
            <person name="Anantharaman K."/>
            <person name="Brown C.T."/>
            <person name="Hug L.A."/>
            <person name="Sharon I."/>
            <person name="Castelle C.J."/>
            <person name="Probst A.J."/>
            <person name="Thomas B.C."/>
            <person name="Singh A."/>
            <person name="Wilkins M.J."/>
            <person name="Karaoz U."/>
            <person name="Brodie E.L."/>
            <person name="Williams K.H."/>
            <person name="Hubbard S.S."/>
            <person name="Banfield J.F."/>
        </authorList>
    </citation>
    <scope>NUCLEOTIDE SEQUENCE [LARGE SCALE GENOMIC DNA]</scope>
</reference>
<name>A0A1F5ZRR3_9BACT</name>
<evidence type="ECO:0000259" key="2">
    <source>
        <dbReference type="Pfam" id="PF00534"/>
    </source>
</evidence>
<sequence length="358" mass="40442">MDIAIDGYEANAKNRVGIGRYAYEILRFLNKTGKDSFRVYLPEEPQSDMPKATDCWTYRVAKPKNLWTFFGLPVALALDSPDVIFSPTHYVPRWVNTPRVMAIMDVSYLQYPEMFRARDLHQLVNWTAYSARISRAILTISEFSKRAIIKAYNVSPERVIVTYPGLTMPKIQAKFTSLGDYILSVGTLQPRKNFTRLIEAFSRIASKYPPLTLVIVGKRGWLYEEILEAPKKYGVEDRVKFLDFVKDDQLPSLYKNAKVFALPSLYEGFGLPVLEAMSFGTPVVVSNVSSLPEIAADAGIYVYPEDVESIAKGLIEALEGKSRDARARAAKIQVKKFTWEKAARQTLEVLEKVGSGQL</sequence>
<dbReference type="EMBL" id="MFJJ01000007">
    <property type="protein sequence ID" value="OGG15035.1"/>
    <property type="molecule type" value="Genomic_DNA"/>
</dbReference>
<dbReference type="PANTHER" id="PTHR46401:SF2">
    <property type="entry name" value="GLYCOSYLTRANSFERASE WBBK-RELATED"/>
    <property type="match status" value="1"/>
</dbReference>
<comment type="caution">
    <text evidence="3">The sequence shown here is derived from an EMBL/GenBank/DDBJ whole genome shotgun (WGS) entry which is preliminary data.</text>
</comment>
<dbReference type="FunFam" id="3.40.50.2000:FF:000119">
    <property type="entry name" value="Glycosyl transferase group 1"/>
    <property type="match status" value="1"/>
</dbReference>
<dbReference type="Gene3D" id="3.40.50.2000">
    <property type="entry name" value="Glycogen Phosphorylase B"/>
    <property type="match status" value="2"/>
</dbReference>
<proteinExistence type="predicted"/>
<protein>
    <recommendedName>
        <fullName evidence="2">Glycosyl transferase family 1 domain-containing protein</fullName>
    </recommendedName>
</protein>
<evidence type="ECO:0000313" key="3">
    <source>
        <dbReference type="EMBL" id="OGG15035.1"/>
    </source>
</evidence>
<keyword evidence="1" id="KW-0808">Transferase</keyword>
<dbReference type="InterPro" id="IPR001296">
    <property type="entry name" value="Glyco_trans_1"/>
</dbReference>
<evidence type="ECO:0000256" key="1">
    <source>
        <dbReference type="ARBA" id="ARBA00022679"/>
    </source>
</evidence>